<protein>
    <submittedName>
        <fullName evidence="2">Uncharacterized protein</fullName>
    </submittedName>
</protein>
<evidence type="ECO:0000256" key="1">
    <source>
        <dbReference type="SAM" id="MobiDB-lite"/>
    </source>
</evidence>
<dbReference type="AlphaFoldDB" id="A0A813PF20"/>
<accession>A0A813PF20</accession>
<feature type="compositionally biased region" description="Low complexity" evidence="1">
    <location>
        <begin position="10"/>
        <end position="22"/>
    </location>
</feature>
<feature type="region of interest" description="Disordered" evidence="1">
    <location>
        <begin position="474"/>
        <end position="536"/>
    </location>
</feature>
<comment type="caution">
    <text evidence="2">The sequence shown here is derived from an EMBL/GenBank/DDBJ whole genome shotgun (WGS) entry which is preliminary data.</text>
</comment>
<gene>
    <name evidence="2" type="ORF">GPM918_LOCUS882</name>
    <name evidence="3" type="ORF">SRO942_LOCUS882</name>
</gene>
<feature type="compositionally biased region" description="Basic residues" evidence="1">
    <location>
        <begin position="485"/>
        <end position="501"/>
    </location>
</feature>
<feature type="region of interest" description="Disordered" evidence="1">
    <location>
        <begin position="432"/>
        <end position="455"/>
    </location>
</feature>
<dbReference type="Proteomes" id="UP000681722">
    <property type="component" value="Unassembled WGS sequence"/>
</dbReference>
<evidence type="ECO:0000313" key="2">
    <source>
        <dbReference type="EMBL" id="CAF0751890.1"/>
    </source>
</evidence>
<feature type="compositionally biased region" description="Low complexity" evidence="1">
    <location>
        <begin position="103"/>
        <end position="141"/>
    </location>
</feature>
<reference evidence="2" key="1">
    <citation type="submission" date="2021-02" db="EMBL/GenBank/DDBJ databases">
        <authorList>
            <person name="Nowell W R."/>
        </authorList>
    </citation>
    <scope>NUCLEOTIDE SEQUENCE</scope>
</reference>
<proteinExistence type="predicted"/>
<dbReference type="EMBL" id="CAJNOQ010000075">
    <property type="protein sequence ID" value="CAF0751890.1"/>
    <property type="molecule type" value="Genomic_DNA"/>
</dbReference>
<feature type="compositionally biased region" description="Polar residues" evidence="1">
    <location>
        <begin position="679"/>
        <end position="704"/>
    </location>
</feature>
<name>A0A813PF20_9BILA</name>
<organism evidence="2 4">
    <name type="scientific">Didymodactylos carnosus</name>
    <dbReference type="NCBI Taxonomy" id="1234261"/>
    <lineage>
        <taxon>Eukaryota</taxon>
        <taxon>Metazoa</taxon>
        <taxon>Spiralia</taxon>
        <taxon>Gnathifera</taxon>
        <taxon>Rotifera</taxon>
        <taxon>Eurotatoria</taxon>
        <taxon>Bdelloidea</taxon>
        <taxon>Philodinida</taxon>
        <taxon>Philodinidae</taxon>
        <taxon>Didymodactylos</taxon>
    </lineage>
</organism>
<feature type="region of interest" description="Disordered" evidence="1">
    <location>
        <begin position="758"/>
        <end position="790"/>
    </location>
</feature>
<feature type="region of interest" description="Disordered" evidence="1">
    <location>
        <begin position="577"/>
        <end position="610"/>
    </location>
</feature>
<feature type="region of interest" description="Disordered" evidence="1">
    <location>
        <begin position="1"/>
        <end position="160"/>
    </location>
</feature>
<feature type="region of interest" description="Disordered" evidence="1">
    <location>
        <begin position="679"/>
        <end position="726"/>
    </location>
</feature>
<sequence length="1191" mass="134126">MMVNSLESPTESVTSKTVAVTTKDFKDGRKSSLLSPTNEKKRTKKTKTTTTSSSSSSRTTKRKRRKDLSSTDNSTKPKSVTNRRISFTNSKQQSQKRPRSLSDESTSSRSCSSDSSCSSSSSDSSLNSSLSSSNSNLPTNSVPTIKMTKDNDNIGSTMQSTTDDIYDMEMKTNKNSTLTVLPPPSTTTILATTTIDANISNDKSRRSIAEEHIKTITSKTNTGKHDIIDGFAFLSFENNDDLLLAYEQHRQLLFTHNKHKINERNRITIGRKSSRKTEHSMMMMDELNRSMSMPCNPTIKIEDITQSLPNTPSMISALDDNKSFAGKNNQQQLNKFDDINDSFNNRALWLSTSKSCVDVNRQQHLIHNGTTQAFLSSPTKLLDNQYYLNMIKSESLDLKKNDIDQQKTKQNLLIKAFEFTADENSVLTNEKERAGMDENQKKSSLIDDCCQPSSHRDSICSNTATLSSITQNTTETPIHPESSHHYHRHHHHKSHKKHKSKHLNDNPQQIPKHSPIMAPSELNKERRTPSTNKPEQNLFDYSQFKQFPSFPPPPFGPSLPFDPLLYSRFYNPQHNFDPPIPPPPLFSQGLPMFRPYPKPDESSNSPTPNSVNLSFEKMLSSLYPSYMSAAAAAAAASNMPSSSNINMKMDSMSMYPQLWSRENLQRQLNSHYLATHHNQNSFQQQQADKLTQSKSDVSPAQFPSTSKAADPPPKTPTSTSSANFSPLPYHLPPLIFTEFHQHQHNHNHTHQHNLNLATKDESSHKSPSVTPNPPVTKDVSPKKSSSQTKTKFSVSEMFINDNQTNNNLTVKKPNELSSTNHAFLSVNKSSVKNNCSPATTIKQPSNGHWSTAHIHIAWMIYYQEQRIRDKFGLASSNKQHNPATNTLRPPFLPFDTQSPLFSSQNDMNTRGSFSPWITPSFKSLPPFLPHQEQSQLFRPPFVPVSNKLSSSANLTLPCPKPIITSSTTIKPKRDSEIKHQTKPVTNDVIPPRTTPLPTVQFDPHITNTTSLLERGSLSPHVPGRSVTTSAHLLSSPSLRLPQQQSFHTQNKDLLDERRKFNQEQLLAFPPSPFLSFLLPNSATSMSSQLPPFNRPTTSASNIDYKPSLSPYFSTSSSLFDPSAIGTRGPSFLPDRLEQERYRYLFEQQQQFRERELQMMVAAANHPLNAFHQSLSANDERMRLHERLYKPY</sequence>
<evidence type="ECO:0000313" key="4">
    <source>
        <dbReference type="Proteomes" id="UP000663829"/>
    </source>
</evidence>
<keyword evidence="4" id="KW-1185">Reference proteome</keyword>
<feature type="compositionally biased region" description="Low complexity" evidence="1">
    <location>
        <begin position="48"/>
        <end position="58"/>
    </location>
</feature>
<dbReference type="Proteomes" id="UP000663829">
    <property type="component" value="Unassembled WGS sequence"/>
</dbReference>
<evidence type="ECO:0000313" key="3">
    <source>
        <dbReference type="EMBL" id="CAF3531596.1"/>
    </source>
</evidence>
<dbReference type="EMBL" id="CAJOBC010000075">
    <property type="protein sequence ID" value="CAF3531596.1"/>
    <property type="molecule type" value="Genomic_DNA"/>
</dbReference>
<dbReference type="OrthoDB" id="10063564at2759"/>
<feature type="compositionally biased region" description="Basic and acidic residues" evidence="1">
    <location>
        <begin position="432"/>
        <end position="445"/>
    </location>
</feature>
<feature type="compositionally biased region" description="Polar residues" evidence="1">
    <location>
        <begin position="70"/>
        <end position="93"/>
    </location>
</feature>